<dbReference type="EC" id="3.5.1.3" evidence="3"/>
<dbReference type="InterPro" id="IPR036526">
    <property type="entry name" value="C-N_Hydrolase_sf"/>
</dbReference>
<comment type="caution">
    <text evidence="7">The sequence shown here is derived from an EMBL/GenBank/DDBJ whole genome shotgun (WGS) entry which is preliminary data.</text>
</comment>
<evidence type="ECO:0000313" key="7">
    <source>
        <dbReference type="EMBL" id="RAJ13845.1"/>
    </source>
</evidence>
<dbReference type="FunFam" id="3.60.110.10:FF:000004">
    <property type="entry name" value="Carbon-nitrogen hydrolase"/>
    <property type="match status" value="1"/>
</dbReference>
<dbReference type="OrthoDB" id="9811121at2"/>
<dbReference type="SUPFAM" id="SSF56317">
    <property type="entry name" value="Carbon-nitrogen hydrolase"/>
    <property type="match status" value="1"/>
</dbReference>
<evidence type="ECO:0000256" key="1">
    <source>
        <dbReference type="ARBA" id="ARBA00010613"/>
    </source>
</evidence>
<dbReference type="GO" id="GO:0106008">
    <property type="term" value="F:2-oxoglutaramate amidase activity"/>
    <property type="evidence" value="ECO:0007669"/>
    <property type="project" value="TreeGrafter"/>
</dbReference>
<dbReference type="InterPro" id="IPR052737">
    <property type="entry name" value="Omega-amidase_YafV"/>
</dbReference>
<dbReference type="GO" id="GO:0050152">
    <property type="term" value="F:omega-amidase activity"/>
    <property type="evidence" value="ECO:0007669"/>
    <property type="project" value="UniProtKB-EC"/>
</dbReference>
<protein>
    <recommendedName>
        <fullName evidence="5">Omega-amidase YafV</fullName>
        <ecNumber evidence="3">3.5.1.3</ecNumber>
    </recommendedName>
</protein>
<accession>A0A327RCK2</accession>
<dbReference type="PANTHER" id="PTHR47799">
    <property type="entry name" value="OMEGA-AMIDASE YAFV"/>
    <property type="match status" value="1"/>
</dbReference>
<dbReference type="Proteomes" id="UP000249696">
    <property type="component" value="Unassembled WGS sequence"/>
</dbReference>
<dbReference type="CDD" id="cd07575">
    <property type="entry name" value="Xc-1258_like"/>
    <property type="match status" value="1"/>
</dbReference>
<proteinExistence type="inferred from homology"/>
<comment type="catalytic activity">
    <reaction evidence="4">
        <text>a monoamide of a dicarboxylate + H2O = a dicarboxylate + NH4(+)</text>
        <dbReference type="Rhea" id="RHEA:11716"/>
        <dbReference type="ChEBI" id="CHEBI:15377"/>
        <dbReference type="ChEBI" id="CHEBI:28938"/>
        <dbReference type="ChEBI" id="CHEBI:28965"/>
        <dbReference type="ChEBI" id="CHEBI:77450"/>
        <dbReference type="EC" id="3.5.1.3"/>
    </reaction>
</comment>
<dbReference type="Pfam" id="PF00795">
    <property type="entry name" value="CN_hydrolase"/>
    <property type="match status" value="1"/>
</dbReference>
<dbReference type="RefSeq" id="WP_111622510.1">
    <property type="nucleotide sequence ID" value="NZ_QLLN01000002.1"/>
</dbReference>
<dbReference type="AlphaFoldDB" id="A0A327RCK2"/>
<dbReference type="PANTHER" id="PTHR47799:SF1">
    <property type="entry name" value="OMEGA-AMIDASE YAFV"/>
    <property type="match status" value="1"/>
</dbReference>
<evidence type="ECO:0000313" key="8">
    <source>
        <dbReference type="Proteomes" id="UP000249696"/>
    </source>
</evidence>
<sequence>MENELKLALIQSSLVWENPEKNREHFSKKLDSINGEVDLVILPEMFTTAFTMTPWNIAKEEGEETVKWMQKEAGRKKMALIGSMVYFADGHYYNRLWFVEPDGKSIFYDKRHTFTLAGEDKIYNKGEKRIVINFKGFRICPLICYDLRFPVWARNTEDYDVLIYVANWPQPRINAWDALLKARAIENMAYVIGVNRTGTDNTGHSYPGHSTVNNVFGEPIVFSKEEKILYATLDKKHISEAREKLKFLEDQDHFSLKG</sequence>
<evidence type="ECO:0000256" key="5">
    <source>
        <dbReference type="ARBA" id="ARBA00072139"/>
    </source>
</evidence>
<keyword evidence="8" id="KW-1185">Reference proteome</keyword>
<reference evidence="7 8" key="1">
    <citation type="submission" date="2018-06" db="EMBL/GenBank/DDBJ databases">
        <title>Genomic Encyclopedia of Archaeal and Bacterial Type Strains, Phase II (KMG-II): from individual species to whole genera.</title>
        <authorList>
            <person name="Goeker M."/>
        </authorList>
    </citation>
    <scope>NUCLEOTIDE SEQUENCE [LARGE SCALE GENOMIC DNA]</scope>
    <source>
        <strain evidence="7 8">DSM 23522</strain>
    </source>
</reference>
<dbReference type="Gene3D" id="3.60.110.10">
    <property type="entry name" value="Carbon-nitrogen hydrolase"/>
    <property type="match status" value="1"/>
</dbReference>
<evidence type="ECO:0000256" key="3">
    <source>
        <dbReference type="ARBA" id="ARBA00039118"/>
    </source>
</evidence>
<keyword evidence="2 7" id="KW-0378">Hydrolase</keyword>
<dbReference type="InterPro" id="IPR003010">
    <property type="entry name" value="C-N_Hydrolase"/>
</dbReference>
<organism evidence="7 8">
    <name type="scientific">Arenibacter echinorum</name>
    <dbReference type="NCBI Taxonomy" id="440515"/>
    <lineage>
        <taxon>Bacteria</taxon>
        <taxon>Pseudomonadati</taxon>
        <taxon>Bacteroidota</taxon>
        <taxon>Flavobacteriia</taxon>
        <taxon>Flavobacteriales</taxon>
        <taxon>Flavobacteriaceae</taxon>
        <taxon>Arenibacter</taxon>
    </lineage>
</organism>
<dbReference type="EMBL" id="QLLN01000002">
    <property type="protein sequence ID" value="RAJ13845.1"/>
    <property type="molecule type" value="Genomic_DNA"/>
</dbReference>
<evidence type="ECO:0000259" key="6">
    <source>
        <dbReference type="PROSITE" id="PS50263"/>
    </source>
</evidence>
<feature type="domain" description="CN hydrolase" evidence="6">
    <location>
        <begin position="5"/>
        <end position="235"/>
    </location>
</feature>
<gene>
    <name evidence="7" type="ORF">LV92_00960</name>
</gene>
<name>A0A327RCK2_9FLAO</name>
<evidence type="ECO:0000256" key="4">
    <source>
        <dbReference type="ARBA" id="ARBA00052904"/>
    </source>
</evidence>
<dbReference type="NCBIfam" id="NF007757">
    <property type="entry name" value="PRK10438.1"/>
    <property type="match status" value="1"/>
</dbReference>
<comment type="similarity">
    <text evidence="1">Belongs to the carbon-nitrogen hydrolase superfamily. NIT1/NIT2 family.</text>
</comment>
<dbReference type="PROSITE" id="PS50263">
    <property type="entry name" value="CN_HYDROLASE"/>
    <property type="match status" value="1"/>
</dbReference>
<evidence type="ECO:0000256" key="2">
    <source>
        <dbReference type="ARBA" id="ARBA00022801"/>
    </source>
</evidence>